<dbReference type="CDD" id="cd07903">
    <property type="entry name" value="Adenylation_DNA_ligase_IV"/>
    <property type="match status" value="1"/>
</dbReference>
<comment type="subcellular location">
    <subcellularLocation>
        <location evidence="2">Nucleus</location>
    </subcellularLocation>
</comment>
<keyword evidence="4" id="KW-0436">Ligase</keyword>
<keyword evidence="12" id="KW-0234">DNA repair</keyword>
<evidence type="ECO:0000256" key="5">
    <source>
        <dbReference type="ARBA" id="ARBA00022723"/>
    </source>
</evidence>
<dbReference type="GO" id="GO:0005634">
    <property type="term" value="C:nucleus"/>
    <property type="evidence" value="ECO:0007669"/>
    <property type="project" value="UniProtKB-SubCell"/>
</dbReference>
<evidence type="ECO:0000256" key="10">
    <source>
        <dbReference type="ARBA" id="ARBA00022842"/>
    </source>
</evidence>
<dbReference type="SUPFAM" id="SSF52113">
    <property type="entry name" value="BRCT domain"/>
    <property type="match status" value="2"/>
</dbReference>
<evidence type="ECO:0000256" key="4">
    <source>
        <dbReference type="ARBA" id="ARBA00022598"/>
    </source>
</evidence>
<keyword evidence="6" id="KW-0677">Repeat</keyword>
<evidence type="ECO:0000256" key="13">
    <source>
        <dbReference type="ARBA" id="ARBA00023242"/>
    </source>
</evidence>
<dbReference type="SUPFAM" id="SSF56091">
    <property type="entry name" value="DNA ligase/mRNA capping enzyme, catalytic domain"/>
    <property type="match status" value="1"/>
</dbReference>
<dbReference type="GO" id="GO:0016874">
    <property type="term" value="F:ligase activity"/>
    <property type="evidence" value="ECO:0007669"/>
    <property type="project" value="UniProtKB-KW"/>
</dbReference>
<dbReference type="GO" id="GO:0005524">
    <property type="term" value="F:ATP binding"/>
    <property type="evidence" value="ECO:0007669"/>
    <property type="project" value="UniProtKB-KW"/>
</dbReference>
<feature type="domain" description="ATP-dependent DNA ligase family profile" evidence="17">
    <location>
        <begin position="356"/>
        <end position="490"/>
    </location>
</feature>
<keyword evidence="7" id="KW-0547">Nucleotide-binding</keyword>
<dbReference type="PROSITE" id="PS50160">
    <property type="entry name" value="DNA_LIGASE_A3"/>
    <property type="match status" value="1"/>
</dbReference>
<evidence type="ECO:0000256" key="12">
    <source>
        <dbReference type="ARBA" id="ARBA00023204"/>
    </source>
</evidence>
<evidence type="ECO:0000256" key="11">
    <source>
        <dbReference type="ARBA" id="ARBA00023172"/>
    </source>
</evidence>
<evidence type="ECO:0000259" key="17">
    <source>
        <dbReference type="PROSITE" id="PS50160"/>
    </source>
</evidence>
<sequence>MQVQVSEKVQFYELCQVFEAIRAAPKDKKASIFKLFIKRWHRELKKTNADGSYEFRNDDTFYDALRLFVPSKDERKFGIKETKLNRLVCDSMMTEHLENTTTATDILVERLADKVCASLSVQSPSISIKQLNSVLDRMEFPSEKRQQEKAMSELFRCCTRLELRWIFYIILDAMEKGLGGISSPTILRCFHKEAFDAFLSGDSLRQICESYVGEESGENVLAANGNIIGKPFRPMLLKRLNFDKYCLPKIIKFCGRPFYVEVKYDGEHLLVHRYNSNQYKYFTRNGNDYTYKMGADSSAMLSGRIHPFFRAEAREFVLDCEVLLWDQRQQSFVGKGKRASDGKVYDIKHIDDDYIKNHSYLQRSLAVFDILYLDGVSLIEKPLTERLKMLEKLFKDQDKATVFISQKNTVQTAKTFVDFYKQSMRNGEEGIVVKAFNSLYRPGSRAERNGWFKIKPDYGVQSALDLALVGIRYENNAFSHIKSFLVAARLPGPSTNFHLKIVAGITSRLKALDFKRLTELLGPKKALLHKMPSWLERNNGAGKYDLFVPKHNIQVVEVRASGLLNGILQFPSIVSIRNDKPVNEVDLISDVLRFDERLRSRPIVEESDPHEAAVLLSRNRRQNLTLKESHQLVADNGTLEGTLSDALRGRKVCVLNGGPGVTAQDLQKIVISLGATPISNPGKTADFLVAMDNRPVSCVAAIKADNYHIVHGNWLRKCKEHGRLIPWERSDMVHISSRASFDLFSLLTDEEEEKNTAQELDDEGEGTMDRGEEGETEEGEREAGETEERGGRERETEEREGREGTSGSEEEETGALEVANRALDEENRMCDQIEEMIHDFDSAPVEPGNLFSGFVFFVHESVKAVEKQQNVVQLNDKIEARNGQISEVLDGTVTHVVINSMDPDQAEALFVWNEEQKGWLGTFVTSEWVERAIAEEDRYQIGEHLHNWIRTK</sequence>
<dbReference type="Pfam" id="PF01068">
    <property type="entry name" value="DNA_ligase_A_M"/>
    <property type="match status" value="1"/>
</dbReference>
<feature type="domain" description="BRCT" evidence="18">
    <location>
        <begin position="642"/>
        <end position="732"/>
    </location>
</feature>
<keyword evidence="9" id="KW-0067">ATP-binding</keyword>
<dbReference type="SUPFAM" id="SSF50249">
    <property type="entry name" value="Nucleic acid-binding proteins"/>
    <property type="match status" value="1"/>
</dbReference>
<evidence type="ECO:0000259" key="18">
    <source>
        <dbReference type="PROSITE" id="PS50172"/>
    </source>
</evidence>
<dbReference type="Gene3D" id="3.40.50.10190">
    <property type="entry name" value="BRCT domain"/>
    <property type="match status" value="2"/>
</dbReference>
<dbReference type="PANTHER" id="PTHR45997">
    <property type="entry name" value="DNA LIGASE 4"/>
    <property type="match status" value="1"/>
</dbReference>
<comment type="cofactor">
    <cofactor evidence="1">
        <name>Mg(2+)</name>
        <dbReference type="ChEBI" id="CHEBI:18420"/>
    </cofactor>
</comment>
<evidence type="ECO:0000256" key="3">
    <source>
        <dbReference type="ARBA" id="ARBA00007572"/>
    </source>
</evidence>
<proteinExistence type="inferred from homology"/>
<dbReference type="Gene3D" id="1.10.3260.10">
    <property type="entry name" value="DNA ligase, ATP-dependent, N-terminal domain"/>
    <property type="match status" value="1"/>
</dbReference>
<dbReference type="InterPro" id="IPR036599">
    <property type="entry name" value="DNA_ligase_N_sf"/>
</dbReference>
<dbReference type="GO" id="GO:0006281">
    <property type="term" value="P:DNA repair"/>
    <property type="evidence" value="ECO:0007669"/>
    <property type="project" value="UniProtKB-KW"/>
</dbReference>
<comment type="similarity">
    <text evidence="3">Belongs to the ATP-dependent DNA ligase family.</text>
</comment>
<dbReference type="InterPro" id="IPR012340">
    <property type="entry name" value="NA-bd_OB-fold"/>
</dbReference>
<keyword evidence="8" id="KW-0227">DNA damage</keyword>
<dbReference type="InterPro" id="IPR036420">
    <property type="entry name" value="BRCT_dom_sf"/>
</dbReference>
<evidence type="ECO:0000256" key="16">
    <source>
        <dbReference type="SAM" id="MobiDB-lite"/>
    </source>
</evidence>
<dbReference type="EMBL" id="JBICBT010001408">
    <property type="protein sequence ID" value="KAL3068387.1"/>
    <property type="molecule type" value="Genomic_DNA"/>
</dbReference>
<dbReference type="Pfam" id="PF00533">
    <property type="entry name" value="BRCT"/>
    <property type="match status" value="1"/>
</dbReference>
<feature type="domain" description="BRCT" evidence="18">
    <location>
        <begin position="846"/>
        <end position="946"/>
    </location>
</feature>
<dbReference type="InterPro" id="IPR001357">
    <property type="entry name" value="BRCT_dom"/>
</dbReference>
<evidence type="ECO:0000256" key="2">
    <source>
        <dbReference type="ARBA" id="ARBA00004123"/>
    </source>
</evidence>
<evidence type="ECO:0000313" key="20">
    <source>
        <dbReference type="Proteomes" id="UP001620626"/>
    </source>
</evidence>
<evidence type="ECO:0000256" key="14">
    <source>
        <dbReference type="ARBA" id="ARBA00030676"/>
    </source>
</evidence>
<evidence type="ECO:0000256" key="15">
    <source>
        <dbReference type="ARBA" id="ARBA00031942"/>
    </source>
</evidence>
<feature type="compositionally biased region" description="Acidic residues" evidence="16">
    <location>
        <begin position="751"/>
        <end position="766"/>
    </location>
</feature>
<evidence type="ECO:0000256" key="7">
    <source>
        <dbReference type="ARBA" id="ARBA00022741"/>
    </source>
</evidence>
<dbReference type="InterPro" id="IPR029710">
    <property type="entry name" value="LIG4"/>
</dbReference>
<dbReference type="PROSITE" id="PS50172">
    <property type="entry name" value="BRCT"/>
    <property type="match status" value="2"/>
</dbReference>
<dbReference type="Gene3D" id="3.30.470.30">
    <property type="entry name" value="DNA ligase/mRNA capping enzyme"/>
    <property type="match status" value="1"/>
</dbReference>
<evidence type="ECO:0000256" key="6">
    <source>
        <dbReference type="ARBA" id="ARBA00022737"/>
    </source>
</evidence>
<comment type="caution">
    <text evidence="19">The sequence shown here is derived from an EMBL/GenBank/DDBJ whole genome shotgun (WGS) entry which is preliminary data.</text>
</comment>
<keyword evidence="10" id="KW-0460">Magnesium</keyword>
<keyword evidence="5" id="KW-0479">Metal-binding</keyword>
<dbReference type="PANTHER" id="PTHR45997:SF1">
    <property type="entry name" value="DNA LIGASE 4"/>
    <property type="match status" value="1"/>
</dbReference>
<evidence type="ECO:0000256" key="8">
    <source>
        <dbReference type="ARBA" id="ARBA00022763"/>
    </source>
</evidence>
<name>A0ABD2HST6_9BILA</name>
<gene>
    <name evidence="19" type="ORF">niasHT_030678</name>
</gene>
<dbReference type="GO" id="GO:0046872">
    <property type="term" value="F:metal ion binding"/>
    <property type="evidence" value="ECO:0007669"/>
    <property type="project" value="UniProtKB-KW"/>
</dbReference>
<evidence type="ECO:0000256" key="1">
    <source>
        <dbReference type="ARBA" id="ARBA00001946"/>
    </source>
</evidence>
<organism evidence="19 20">
    <name type="scientific">Heterodera trifolii</name>
    <dbReference type="NCBI Taxonomy" id="157864"/>
    <lineage>
        <taxon>Eukaryota</taxon>
        <taxon>Metazoa</taxon>
        <taxon>Ecdysozoa</taxon>
        <taxon>Nematoda</taxon>
        <taxon>Chromadorea</taxon>
        <taxon>Rhabditida</taxon>
        <taxon>Tylenchina</taxon>
        <taxon>Tylenchomorpha</taxon>
        <taxon>Tylenchoidea</taxon>
        <taxon>Heteroderidae</taxon>
        <taxon>Heteroderinae</taxon>
        <taxon>Heterodera</taxon>
    </lineage>
</organism>
<dbReference type="Gene3D" id="2.40.50.140">
    <property type="entry name" value="Nucleic acid-binding proteins"/>
    <property type="match status" value="1"/>
</dbReference>
<keyword evidence="13" id="KW-0539">Nucleus</keyword>
<evidence type="ECO:0000256" key="9">
    <source>
        <dbReference type="ARBA" id="ARBA00022840"/>
    </source>
</evidence>
<accession>A0ABD2HST6</accession>
<dbReference type="InterPro" id="IPR044125">
    <property type="entry name" value="Adenylation_DNA_ligase_IV"/>
</dbReference>
<dbReference type="GO" id="GO:0006310">
    <property type="term" value="P:DNA recombination"/>
    <property type="evidence" value="ECO:0007669"/>
    <property type="project" value="UniProtKB-KW"/>
</dbReference>
<dbReference type="InterPro" id="IPR012310">
    <property type="entry name" value="DNA_ligase_ATP-dep_cent"/>
</dbReference>
<keyword evidence="11" id="KW-0233">DNA recombination</keyword>
<dbReference type="InterPro" id="IPR012308">
    <property type="entry name" value="DNA_ligase_ATP-dep_N"/>
</dbReference>
<keyword evidence="20" id="KW-1185">Reference proteome</keyword>
<dbReference type="SMART" id="SM00292">
    <property type="entry name" value="BRCT"/>
    <property type="match status" value="2"/>
</dbReference>
<feature type="compositionally biased region" description="Basic and acidic residues" evidence="16">
    <location>
        <begin position="781"/>
        <end position="803"/>
    </location>
</feature>
<reference evidence="19 20" key="1">
    <citation type="submission" date="2024-10" db="EMBL/GenBank/DDBJ databases">
        <authorList>
            <person name="Kim D."/>
        </authorList>
    </citation>
    <scope>NUCLEOTIDE SEQUENCE [LARGE SCALE GENOMIC DNA]</scope>
    <source>
        <strain evidence="19">BH-2024</strain>
    </source>
</reference>
<dbReference type="AlphaFoldDB" id="A0ABD2HST6"/>
<dbReference type="Proteomes" id="UP001620626">
    <property type="component" value="Unassembled WGS sequence"/>
</dbReference>
<feature type="region of interest" description="Disordered" evidence="16">
    <location>
        <begin position="751"/>
        <end position="815"/>
    </location>
</feature>
<evidence type="ECO:0000313" key="19">
    <source>
        <dbReference type="EMBL" id="KAL3068387.1"/>
    </source>
</evidence>
<dbReference type="Pfam" id="PF04675">
    <property type="entry name" value="DNA_ligase_A_N"/>
    <property type="match status" value="1"/>
</dbReference>
<protein>
    <recommendedName>
        <fullName evidence="15">DNA ligase IV</fullName>
    </recommendedName>
    <alternativeName>
        <fullName evidence="14">Polydeoxyribonucleotide synthase [ATP] 4</fullName>
    </alternativeName>
</protein>